<name>A0A3D8SNK3_9HELO</name>
<protein>
    <submittedName>
        <fullName evidence="2">Uncharacterized protein</fullName>
    </submittedName>
</protein>
<proteinExistence type="predicted"/>
<evidence type="ECO:0000313" key="2">
    <source>
        <dbReference type="EMBL" id="RDW87877.1"/>
    </source>
</evidence>
<reference evidence="2 3" key="1">
    <citation type="journal article" date="2018" name="IMA Fungus">
        <title>IMA Genome-F 9: Draft genome sequence of Annulohypoxylon stygium, Aspergillus mulundensis, Berkeleyomyces basicola (syn. Thielaviopsis basicola), Ceratocystis smalleyi, two Cercospora beticola strains, Coleophoma cylindrospora, Fusarium fracticaudum, Phialophora cf. hyalina, and Morchella septimelata.</title>
        <authorList>
            <person name="Wingfield B.D."/>
            <person name="Bills G.F."/>
            <person name="Dong Y."/>
            <person name="Huang W."/>
            <person name="Nel W.J."/>
            <person name="Swalarsk-Parry B.S."/>
            <person name="Vaghefi N."/>
            <person name="Wilken P.M."/>
            <person name="An Z."/>
            <person name="de Beer Z.W."/>
            <person name="De Vos L."/>
            <person name="Chen L."/>
            <person name="Duong T.A."/>
            <person name="Gao Y."/>
            <person name="Hammerbacher A."/>
            <person name="Kikkert J.R."/>
            <person name="Li Y."/>
            <person name="Li H."/>
            <person name="Li K."/>
            <person name="Li Q."/>
            <person name="Liu X."/>
            <person name="Ma X."/>
            <person name="Naidoo K."/>
            <person name="Pethybridge S.J."/>
            <person name="Sun J."/>
            <person name="Steenkamp E.T."/>
            <person name="van der Nest M.A."/>
            <person name="van Wyk S."/>
            <person name="Wingfield M.J."/>
            <person name="Xiong C."/>
            <person name="Yue Q."/>
            <person name="Zhang X."/>
        </authorList>
    </citation>
    <scope>NUCLEOTIDE SEQUENCE [LARGE SCALE GENOMIC DNA]</scope>
    <source>
        <strain evidence="2 3">BP5796</strain>
    </source>
</reference>
<feature type="signal peptide" evidence="1">
    <location>
        <begin position="1"/>
        <end position="18"/>
    </location>
</feature>
<feature type="chain" id="PRO_5017709033" evidence="1">
    <location>
        <begin position="19"/>
        <end position="100"/>
    </location>
</feature>
<dbReference type="AlphaFoldDB" id="A0A3D8SNK3"/>
<organism evidence="2 3">
    <name type="scientific">Coleophoma crateriformis</name>
    <dbReference type="NCBI Taxonomy" id="565419"/>
    <lineage>
        <taxon>Eukaryota</taxon>
        <taxon>Fungi</taxon>
        <taxon>Dikarya</taxon>
        <taxon>Ascomycota</taxon>
        <taxon>Pezizomycotina</taxon>
        <taxon>Leotiomycetes</taxon>
        <taxon>Helotiales</taxon>
        <taxon>Dermateaceae</taxon>
        <taxon>Coleophoma</taxon>
    </lineage>
</organism>
<dbReference type="Proteomes" id="UP000256328">
    <property type="component" value="Unassembled WGS sequence"/>
</dbReference>
<comment type="caution">
    <text evidence="2">The sequence shown here is derived from an EMBL/GenBank/DDBJ whole genome shotgun (WGS) entry which is preliminary data.</text>
</comment>
<accession>A0A3D8SNK3</accession>
<keyword evidence="3" id="KW-1185">Reference proteome</keyword>
<keyword evidence="1" id="KW-0732">Signal</keyword>
<evidence type="ECO:0000256" key="1">
    <source>
        <dbReference type="SAM" id="SignalP"/>
    </source>
</evidence>
<dbReference type="OrthoDB" id="3489571at2759"/>
<gene>
    <name evidence="2" type="ORF">BP5796_03571</name>
</gene>
<sequence length="100" mass="11202">MQLSQIAFLATLVVGVMADMHHVAACTGTDYVWGSDINSEATSCACWNYQRRNTGNNWWDKCPDCAYDGTYCNSKFKHIGGDEFYYYCTQKCGAKNSIAD</sequence>
<dbReference type="EMBL" id="PDLN01000004">
    <property type="protein sequence ID" value="RDW87877.1"/>
    <property type="molecule type" value="Genomic_DNA"/>
</dbReference>
<evidence type="ECO:0000313" key="3">
    <source>
        <dbReference type="Proteomes" id="UP000256328"/>
    </source>
</evidence>